<comment type="caution">
    <text evidence="3">The sequence shown here is derived from an EMBL/GenBank/DDBJ whole genome shotgun (WGS) entry which is preliminary data.</text>
</comment>
<protein>
    <submittedName>
        <fullName evidence="3">Biotin/lipoyl-binding protein</fullName>
    </submittedName>
</protein>
<name>A0ABV0KE88_9CYAN</name>
<reference evidence="3 4" key="1">
    <citation type="submission" date="2022-04" db="EMBL/GenBank/DDBJ databases">
        <title>Positive selection, recombination, and allopatry shape intraspecific diversity of widespread and dominant cyanobacteria.</title>
        <authorList>
            <person name="Wei J."/>
            <person name="Shu W."/>
            <person name="Hu C."/>
        </authorList>
    </citation>
    <scope>NUCLEOTIDE SEQUENCE [LARGE SCALE GENOMIC DNA]</scope>
    <source>
        <strain evidence="3 4">DQ-A4</strain>
    </source>
</reference>
<keyword evidence="4" id="KW-1185">Reference proteome</keyword>
<keyword evidence="2" id="KW-0812">Transmembrane</keyword>
<dbReference type="PANTHER" id="PTHR30469">
    <property type="entry name" value="MULTIDRUG RESISTANCE PROTEIN MDTA"/>
    <property type="match status" value="1"/>
</dbReference>
<feature type="transmembrane region" description="Helical" evidence="2">
    <location>
        <begin position="35"/>
        <end position="60"/>
    </location>
</feature>
<organism evidence="3 4">
    <name type="scientific">Leptolyngbya subtilissima DQ-A4</name>
    <dbReference type="NCBI Taxonomy" id="2933933"/>
    <lineage>
        <taxon>Bacteria</taxon>
        <taxon>Bacillati</taxon>
        <taxon>Cyanobacteriota</taxon>
        <taxon>Cyanophyceae</taxon>
        <taxon>Leptolyngbyales</taxon>
        <taxon>Leptolyngbyaceae</taxon>
        <taxon>Leptolyngbya group</taxon>
        <taxon>Leptolyngbya</taxon>
    </lineage>
</organism>
<dbReference type="SUPFAM" id="SSF111369">
    <property type="entry name" value="HlyD-like secretion proteins"/>
    <property type="match status" value="1"/>
</dbReference>
<dbReference type="Proteomes" id="UP001482513">
    <property type="component" value="Unassembled WGS sequence"/>
</dbReference>
<gene>
    <name evidence="3" type="ORF">NC992_25270</name>
</gene>
<proteinExistence type="predicted"/>
<accession>A0ABV0KE88</accession>
<evidence type="ECO:0000256" key="2">
    <source>
        <dbReference type="SAM" id="Phobius"/>
    </source>
</evidence>
<keyword evidence="2" id="KW-0472">Membrane</keyword>
<dbReference type="Gene3D" id="2.40.50.100">
    <property type="match status" value="1"/>
</dbReference>
<evidence type="ECO:0000313" key="3">
    <source>
        <dbReference type="EMBL" id="MEP0950207.1"/>
    </source>
</evidence>
<evidence type="ECO:0000313" key="4">
    <source>
        <dbReference type="Proteomes" id="UP001482513"/>
    </source>
</evidence>
<dbReference type="RefSeq" id="WP_242021346.1">
    <property type="nucleotide sequence ID" value="NZ_JAMPKX010000023.1"/>
</dbReference>
<evidence type="ECO:0000256" key="1">
    <source>
        <dbReference type="SAM" id="MobiDB-lite"/>
    </source>
</evidence>
<keyword evidence="2" id="KW-1133">Transmembrane helix</keyword>
<sequence length="148" mass="15579">MAEHFSTTPVAEERSPDADSVDVGAKPRRWLRWPLWLWLLGLLGLLGLVPIVGPRIGLVLPPPKREAASRGLNALTQPVETAAVTVRVEGRGSVVAVTTVNLSPKTAGRLEALYVDQGAMVAAGHVLARMEVGTLEAEGPAPRPASPG</sequence>
<dbReference type="EMBL" id="JAMPKX010000023">
    <property type="protein sequence ID" value="MEP0950207.1"/>
    <property type="molecule type" value="Genomic_DNA"/>
</dbReference>
<feature type="region of interest" description="Disordered" evidence="1">
    <location>
        <begin position="1"/>
        <end position="22"/>
    </location>
</feature>